<dbReference type="Pfam" id="PF06170">
    <property type="entry name" value="DUF983"/>
    <property type="match status" value="1"/>
</dbReference>
<sequence length="132" mass="15263">MAFLKGTKINSILFGKCPVCQNESMYKQSNPYVLSQTLEMHERCSHCDTKYKIEPSFFYGAMYVSYPVGIIFAAIAFAITYFFIGATLLNTFFAIVGTMILFLPIIMRLSRNIWINFFMKYDKTKDRLVDVV</sequence>
<dbReference type="RefSeq" id="WP_089373759.1">
    <property type="nucleotide sequence ID" value="NZ_BMEP01000008.1"/>
</dbReference>
<evidence type="ECO:0000256" key="1">
    <source>
        <dbReference type="SAM" id="Phobius"/>
    </source>
</evidence>
<keyword evidence="1" id="KW-0472">Membrane</keyword>
<proteinExistence type="predicted"/>
<organism evidence="2 3">
    <name type="scientific">Dokdonia pacifica</name>
    <dbReference type="NCBI Taxonomy" id="1627892"/>
    <lineage>
        <taxon>Bacteria</taxon>
        <taxon>Pseudomonadati</taxon>
        <taxon>Bacteroidota</taxon>
        <taxon>Flavobacteriia</taxon>
        <taxon>Flavobacteriales</taxon>
        <taxon>Flavobacteriaceae</taxon>
        <taxon>Dokdonia</taxon>
    </lineage>
</organism>
<dbReference type="InterPro" id="IPR009325">
    <property type="entry name" value="DUF983"/>
</dbReference>
<keyword evidence="3" id="KW-1185">Reference proteome</keyword>
<evidence type="ECO:0000313" key="3">
    <source>
        <dbReference type="Proteomes" id="UP000198379"/>
    </source>
</evidence>
<keyword evidence="1" id="KW-1133">Transmembrane helix</keyword>
<dbReference type="Proteomes" id="UP000198379">
    <property type="component" value="Unassembled WGS sequence"/>
</dbReference>
<dbReference type="AlphaFoldDB" id="A0A239DGA6"/>
<gene>
    <name evidence="2" type="ORF">SAMN06265376_1116</name>
</gene>
<dbReference type="OrthoDB" id="9790326at2"/>
<evidence type="ECO:0000313" key="2">
    <source>
        <dbReference type="EMBL" id="SNS31546.1"/>
    </source>
</evidence>
<feature type="transmembrane region" description="Helical" evidence="1">
    <location>
        <begin position="90"/>
        <end position="110"/>
    </location>
</feature>
<reference evidence="2 3" key="1">
    <citation type="submission" date="2017-06" db="EMBL/GenBank/DDBJ databases">
        <authorList>
            <person name="Kim H.J."/>
            <person name="Triplett B.A."/>
        </authorList>
    </citation>
    <scope>NUCLEOTIDE SEQUENCE [LARGE SCALE GENOMIC DNA]</scope>
    <source>
        <strain evidence="2 3">DSM 25597</strain>
    </source>
</reference>
<protein>
    <recommendedName>
        <fullName evidence="4">DUF983 domain-containing protein</fullName>
    </recommendedName>
</protein>
<dbReference type="EMBL" id="FZNY01000011">
    <property type="protein sequence ID" value="SNS31546.1"/>
    <property type="molecule type" value="Genomic_DNA"/>
</dbReference>
<keyword evidence="1" id="KW-0812">Transmembrane</keyword>
<evidence type="ECO:0008006" key="4">
    <source>
        <dbReference type="Google" id="ProtNLM"/>
    </source>
</evidence>
<accession>A0A239DGA6</accession>
<feature type="transmembrane region" description="Helical" evidence="1">
    <location>
        <begin position="60"/>
        <end position="84"/>
    </location>
</feature>
<name>A0A239DGA6_9FLAO</name>